<dbReference type="HOGENOM" id="CLU_2844041_0_0_11"/>
<organism evidence="2 3">
    <name type="scientific">Kitasatospora cheerisanensis KCTC 2395</name>
    <dbReference type="NCBI Taxonomy" id="1348663"/>
    <lineage>
        <taxon>Bacteria</taxon>
        <taxon>Bacillati</taxon>
        <taxon>Actinomycetota</taxon>
        <taxon>Actinomycetes</taxon>
        <taxon>Kitasatosporales</taxon>
        <taxon>Streptomycetaceae</taxon>
        <taxon>Kitasatospora</taxon>
    </lineage>
</organism>
<evidence type="ECO:0000313" key="2">
    <source>
        <dbReference type="EMBL" id="KDN81643.1"/>
    </source>
</evidence>
<accession>A0A066YJJ2</accession>
<dbReference type="AlphaFoldDB" id="A0A066YJJ2"/>
<gene>
    <name evidence="2" type="ORF">KCH_66050</name>
</gene>
<dbReference type="EMBL" id="JNBY01000132">
    <property type="protein sequence ID" value="KDN81643.1"/>
    <property type="molecule type" value="Genomic_DNA"/>
</dbReference>
<feature type="region of interest" description="Disordered" evidence="1">
    <location>
        <begin position="1"/>
        <end position="46"/>
    </location>
</feature>
<reference evidence="2 3" key="1">
    <citation type="submission" date="2014-05" db="EMBL/GenBank/DDBJ databases">
        <title>Draft Genome Sequence of Kitasatospora cheerisanensis KCTC 2395.</title>
        <authorList>
            <person name="Nam D.H."/>
        </authorList>
    </citation>
    <scope>NUCLEOTIDE SEQUENCE [LARGE SCALE GENOMIC DNA]</scope>
    <source>
        <strain evidence="2 3">KCTC 2395</strain>
    </source>
</reference>
<sequence>MRRPARPARRRRAAPGVAEPAGDRERPAPRAVPAPARRRQRLAAPQSLTPVLTWFTRALTARQQP</sequence>
<comment type="caution">
    <text evidence="2">The sequence shown here is derived from an EMBL/GenBank/DDBJ whole genome shotgun (WGS) entry which is preliminary data.</text>
</comment>
<protein>
    <submittedName>
        <fullName evidence="2">Uncharacterized protein</fullName>
    </submittedName>
</protein>
<evidence type="ECO:0000313" key="3">
    <source>
        <dbReference type="Proteomes" id="UP000027178"/>
    </source>
</evidence>
<keyword evidence="3" id="KW-1185">Reference proteome</keyword>
<feature type="compositionally biased region" description="Basic residues" evidence="1">
    <location>
        <begin position="1"/>
        <end position="13"/>
    </location>
</feature>
<evidence type="ECO:0000256" key="1">
    <source>
        <dbReference type="SAM" id="MobiDB-lite"/>
    </source>
</evidence>
<proteinExistence type="predicted"/>
<dbReference type="Proteomes" id="UP000027178">
    <property type="component" value="Unassembled WGS sequence"/>
</dbReference>
<name>A0A066YJJ2_9ACTN</name>